<protein>
    <submittedName>
        <fullName evidence="3">Nuclear receptor-binding factor 2</fullName>
    </submittedName>
</protein>
<dbReference type="GeneID" id="107225282"/>
<evidence type="ECO:0000313" key="2">
    <source>
        <dbReference type="Proteomes" id="UP000829291"/>
    </source>
</evidence>
<feature type="region of interest" description="Disordered" evidence="1">
    <location>
        <begin position="222"/>
        <end position="243"/>
    </location>
</feature>
<dbReference type="SUPFAM" id="SSF140361">
    <property type="entry name" value="MIT domain-like"/>
    <property type="match status" value="1"/>
</dbReference>
<dbReference type="Gene3D" id="1.20.58.80">
    <property type="entry name" value="Phosphotransferase system, lactose/cellobiose-type IIA subunit"/>
    <property type="match status" value="1"/>
</dbReference>
<feature type="compositionally biased region" description="Basic and acidic residues" evidence="1">
    <location>
        <begin position="223"/>
        <end position="232"/>
    </location>
</feature>
<evidence type="ECO:0000256" key="1">
    <source>
        <dbReference type="SAM" id="MobiDB-lite"/>
    </source>
</evidence>
<dbReference type="KEGG" id="nlo:107225282"/>
<dbReference type="GO" id="GO:0006914">
    <property type="term" value="P:autophagy"/>
    <property type="evidence" value="ECO:0007669"/>
    <property type="project" value="InterPro"/>
</dbReference>
<proteinExistence type="predicted"/>
<dbReference type="InterPro" id="IPR039679">
    <property type="entry name" value="NRBF2"/>
</dbReference>
<dbReference type="Proteomes" id="UP000829291">
    <property type="component" value="Chromosome 6"/>
</dbReference>
<dbReference type="AlphaFoldDB" id="A0A6J0C3W5"/>
<name>A0A6J0C3W5_NEOLC</name>
<accession>A0A6J0C3W5</accession>
<reference evidence="3" key="1">
    <citation type="submission" date="2025-08" db="UniProtKB">
        <authorList>
            <consortium name="RefSeq"/>
        </authorList>
    </citation>
    <scope>IDENTIFICATION</scope>
    <source>
        <tissue evidence="3">Thorax and Abdomen</tissue>
    </source>
</reference>
<dbReference type="RefSeq" id="XP_015521180.1">
    <property type="nucleotide sequence ID" value="XM_015665694.2"/>
</dbReference>
<dbReference type="OrthoDB" id="3694230at2759"/>
<dbReference type="PANTHER" id="PTHR14964">
    <property type="entry name" value="NUCLEAR RECEPTOR BINDING FACTOR 2"/>
    <property type="match status" value="1"/>
</dbReference>
<gene>
    <name evidence="3" type="primary">LOC107225282</name>
</gene>
<dbReference type="InParanoid" id="A0A6J0C3W5"/>
<keyword evidence="3" id="KW-0675">Receptor</keyword>
<evidence type="ECO:0000313" key="3">
    <source>
        <dbReference type="RefSeq" id="XP_015521180.1"/>
    </source>
</evidence>
<keyword evidence="2" id="KW-1185">Reference proteome</keyword>
<sequence>MEGCTLNTAHAVERRAEALVNERRYEEAARCHEQAAQLFSEVQIKIQLPNLDNVRNFEVGESTRCLNPLTRPSQLHTAIESIQLQRDYHRKQAAFVRMQQVQYEEYKAALETHEKELLSNQIAKHSANLSSRNFVTVDKDDKFLHQAIDRAMDEQDSLIDLILTPQNETIPVKRPKDSAVVLEELRTVNSQLRLLIGTLLNQLDSSQQQIKVLTEQLRAATAPDKESLHSNTEDSSISLAPLPPLAPLEMPSFDFATS</sequence>
<organism evidence="3">
    <name type="scientific">Neodiprion lecontei</name>
    <name type="common">Redheaded pine sawfly</name>
    <dbReference type="NCBI Taxonomy" id="441921"/>
    <lineage>
        <taxon>Eukaryota</taxon>
        <taxon>Metazoa</taxon>
        <taxon>Ecdysozoa</taxon>
        <taxon>Arthropoda</taxon>
        <taxon>Hexapoda</taxon>
        <taxon>Insecta</taxon>
        <taxon>Pterygota</taxon>
        <taxon>Neoptera</taxon>
        <taxon>Endopterygota</taxon>
        <taxon>Hymenoptera</taxon>
        <taxon>Tenthredinoidea</taxon>
        <taxon>Diprionidae</taxon>
        <taxon>Diprioninae</taxon>
        <taxon>Neodiprion</taxon>
    </lineage>
</organism>
<dbReference type="PANTHER" id="PTHR14964:SF2">
    <property type="entry name" value="NUCLEAR RECEPTOR-BINDING FACTOR 2"/>
    <property type="match status" value="1"/>
</dbReference>